<evidence type="ECO:0000259" key="1">
    <source>
        <dbReference type="Pfam" id="PF06054"/>
    </source>
</evidence>
<dbReference type="InterPro" id="IPR021176">
    <property type="entry name" value="Competence-induced_CoiA"/>
</dbReference>
<dbReference type="Proteomes" id="UP001364890">
    <property type="component" value="Unassembled WGS sequence"/>
</dbReference>
<evidence type="ECO:0000313" key="4">
    <source>
        <dbReference type="Proteomes" id="UP001364890"/>
    </source>
</evidence>
<accession>A0ABU8F3W6</accession>
<comment type="caution">
    <text evidence="3">The sequence shown here is derived from an EMBL/GenBank/DDBJ whole genome shotgun (WGS) entry which is preliminary data.</text>
</comment>
<dbReference type="InterPro" id="IPR057253">
    <property type="entry name" value="CoiA-like_N"/>
</dbReference>
<protein>
    <submittedName>
        <fullName evidence="3">Competence protein CoiA family protein</fullName>
    </submittedName>
</protein>
<evidence type="ECO:0000313" key="3">
    <source>
        <dbReference type="EMBL" id="MEI4769683.1"/>
    </source>
</evidence>
<feature type="domain" description="Competence protein CoiA-like N-terminal" evidence="2">
    <location>
        <begin position="19"/>
        <end position="63"/>
    </location>
</feature>
<organism evidence="3 4">
    <name type="scientific">Psychrobacillus mangrovi</name>
    <dbReference type="NCBI Taxonomy" id="3117745"/>
    <lineage>
        <taxon>Bacteria</taxon>
        <taxon>Bacillati</taxon>
        <taxon>Bacillota</taxon>
        <taxon>Bacilli</taxon>
        <taxon>Bacillales</taxon>
        <taxon>Bacillaceae</taxon>
        <taxon>Psychrobacillus</taxon>
    </lineage>
</organism>
<evidence type="ECO:0000259" key="2">
    <source>
        <dbReference type="Pfam" id="PF25164"/>
    </source>
</evidence>
<reference evidence="3 4" key="1">
    <citation type="submission" date="2024-01" db="EMBL/GenBank/DDBJ databases">
        <title>Seven novel Bacillus-like species.</title>
        <authorList>
            <person name="Liu G."/>
        </authorList>
    </citation>
    <scope>NUCLEOTIDE SEQUENCE [LARGE SCALE GENOMIC DNA]</scope>
    <source>
        <strain evidence="3 4">FJAT-51614</strain>
    </source>
</reference>
<dbReference type="PIRSF" id="PIRSF007487">
    <property type="entry name" value="Competence-induced_CoiA_bac"/>
    <property type="match status" value="1"/>
</dbReference>
<dbReference type="EMBL" id="JBAWSY010000004">
    <property type="protein sequence ID" value="MEI4769683.1"/>
    <property type="molecule type" value="Genomic_DNA"/>
</dbReference>
<proteinExistence type="predicted"/>
<keyword evidence="4" id="KW-1185">Reference proteome</keyword>
<dbReference type="Pfam" id="PF25164">
    <property type="entry name" value="CoiA_N"/>
    <property type="match status" value="1"/>
</dbReference>
<dbReference type="InterPro" id="IPR010330">
    <property type="entry name" value="CoiA_nuc"/>
</dbReference>
<gene>
    <name evidence="3" type="ORF">WAX74_08480</name>
</gene>
<name>A0ABU8F3W6_9BACI</name>
<sequence length="384" mass="45055">MLKFLTAITKHGQVFIPANYSKEHLRELKKHNKFSCLQCREEVILKNGPINIPHFAHRRKSDCINSFSEGETEDHLNGKFQLFAFFQQKNVQAYLEEYIPSINQRPDILIKNGDKLIAIEYQCSQLPASLLIDRSNGYKKQSVNPLWILKTPSPSELPTKEIGVMQLSSFKKQFFLTYPTYGKTIITYCPHTKHFHYISNTLHIKTNTYITKIKKLSINDQTWPFAIIKRISFEEYQKYFNLYQSYRLKHINHLYFYNRRGIQSVFLQICYRWRLSPQKLPLFIGIPTANAEVFHVHAVEWQIQLLDYLNKINVPINSVNTSHCKAFIQDRPIGPVNDEQKLIAVKAYINILNRCMLTTGQKGYDSYINFPKMVQLLYSDFLAN</sequence>
<dbReference type="Pfam" id="PF06054">
    <property type="entry name" value="CoiA_nuc"/>
    <property type="match status" value="1"/>
</dbReference>
<feature type="domain" description="Competence protein CoiA nuclease-like" evidence="1">
    <location>
        <begin position="71"/>
        <end position="223"/>
    </location>
</feature>